<accession>A0A1E8F0M9</accession>
<dbReference type="OrthoDB" id="3191472at2"/>
<gene>
    <name evidence="2" type="ORF">CLOACE_05990</name>
</gene>
<dbReference type="AlphaFoldDB" id="A0A1E8F0M9"/>
<keyword evidence="1" id="KW-1133">Transmembrane helix</keyword>
<dbReference type="STRING" id="1121290.CLAOCE_05990"/>
<keyword evidence="1" id="KW-0472">Membrane</keyword>
<dbReference type="PANTHER" id="PTHR40056">
    <property type="entry name" value="HYPOTHETICAL CYTOSOLIC PROTEIN"/>
    <property type="match status" value="1"/>
</dbReference>
<dbReference type="PATRIC" id="fig|1121290.3.peg.611"/>
<comment type="caution">
    <text evidence="2">The sequence shown here is derived from an EMBL/GenBank/DDBJ whole genome shotgun (WGS) entry which is preliminary data.</text>
</comment>
<sequence>MESLENEIIKIIEDISSIKEINITDIPDIDLYMDQVTSFMDNKLGNFKRDSKDAVLTKSMINNYVKHKMLIAPNKKKYNRNHIIMLIWIYYLKQVISINDIEYILYNFVQNEEDTDFKKIYNDFLHIQKLQLKEFKNETSKKLNYIETQYKDIKKDEKLFIIILLLALSANYNKIMIERIIDKYFKD</sequence>
<keyword evidence="3" id="KW-1185">Reference proteome</keyword>
<dbReference type="Pfam" id="PF08876">
    <property type="entry name" value="DUF1836"/>
    <property type="match status" value="1"/>
</dbReference>
<protein>
    <recommendedName>
        <fullName evidence="4">DUF1836 domain-containing protein</fullName>
    </recommendedName>
</protein>
<evidence type="ECO:0008006" key="4">
    <source>
        <dbReference type="Google" id="ProtNLM"/>
    </source>
</evidence>
<reference evidence="2 3" key="1">
    <citation type="submission" date="2016-06" db="EMBL/GenBank/DDBJ databases">
        <title>Genome sequence of Clostridium acetireducens DSM 10703.</title>
        <authorList>
            <person name="Poehlein A."/>
            <person name="Fluechter S."/>
            <person name="Duerre P."/>
            <person name="Daniel R."/>
        </authorList>
    </citation>
    <scope>NUCLEOTIDE SEQUENCE [LARGE SCALE GENOMIC DNA]</scope>
    <source>
        <strain evidence="2 3">DSM 10703</strain>
    </source>
</reference>
<organism evidence="2 3">
    <name type="scientific">Clostridium acetireducens DSM 10703</name>
    <dbReference type="NCBI Taxonomy" id="1121290"/>
    <lineage>
        <taxon>Bacteria</taxon>
        <taxon>Bacillati</taxon>
        <taxon>Bacillota</taxon>
        <taxon>Clostridia</taxon>
        <taxon>Eubacteriales</taxon>
        <taxon>Clostridiaceae</taxon>
        <taxon>Clostridium</taxon>
    </lineage>
</organism>
<dbReference type="Proteomes" id="UP000175744">
    <property type="component" value="Unassembled WGS sequence"/>
</dbReference>
<proteinExistence type="predicted"/>
<name>A0A1E8F0M9_9CLOT</name>
<evidence type="ECO:0000313" key="2">
    <source>
        <dbReference type="EMBL" id="OFI07013.1"/>
    </source>
</evidence>
<dbReference type="EMBL" id="LZFO01000006">
    <property type="protein sequence ID" value="OFI07013.1"/>
    <property type="molecule type" value="Genomic_DNA"/>
</dbReference>
<keyword evidence="1" id="KW-0812">Transmembrane</keyword>
<evidence type="ECO:0000256" key="1">
    <source>
        <dbReference type="SAM" id="Phobius"/>
    </source>
</evidence>
<feature type="transmembrane region" description="Helical" evidence="1">
    <location>
        <begin position="159"/>
        <end position="177"/>
    </location>
</feature>
<evidence type="ECO:0000313" key="3">
    <source>
        <dbReference type="Proteomes" id="UP000175744"/>
    </source>
</evidence>
<dbReference type="InterPro" id="IPR014975">
    <property type="entry name" value="DUF1836"/>
</dbReference>
<dbReference type="RefSeq" id="WP_070109561.1">
    <property type="nucleotide sequence ID" value="NZ_LZFO01000006.1"/>
</dbReference>
<dbReference type="PANTHER" id="PTHR40056:SF1">
    <property type="entry name" value="DUF1836 DOMAIN-CONTAINING PROTEIN"/>
    <property type="match status" value="1"/>
</dbReference>